<dbReference type="AlphaFoldDB" id="A0A6A7C9L8"/>
<dbReference type="PROSITE" id="PS50157">
    <property type="entry name" value="ZINC_FINGER_C2H2_2"/>
    <property type="match status" value="1"/>
</dbReference>
<evidence type="ECO:0000256" key="1">
    <source>
        <dbReference type="PROSITE-ProRule" id="PRU00042"/>
    </source>
</evidence>
<dbReference type="InterPro" id="IPR036236">
    <property type="entry name" value="Znf_C2H2_sf"/>
</dbReference>
<dbReference type="Gene3D" id="3.30.160.60">
    <property type="entry name" value="Classic Zinc Finger"/>
    <property type="match status" value="1"/>
</dbReference>
<dbReference type="OrthoDB" id="3524154at2759"/>
<keyword evidence="1" id="KW-0479">Metal-binding</keyword>
<evidence type="ECO:0000313" key="4">
    <source>
        <dbReference type="Proteomes" id="UP000799421"/>
    </source>
</evidence>
<proteinExistence type="predicted"/>
<dbReference type="InterPro" id="IPR013087">
    <property type="entry name" value="Znf_C2H2_type"/>
</dbReference>
<keyword evidence="1" id="KW-0863">Zinc-finger</keyword>
<reference evidence="3" key="1">
    <citation type="journal article" date="2020" name="Stud. Mycol.">
        <title>101 Dothideomycetes genomes: a test case for predicting lifestyles and emergence of pathogens.</title>
        <authorList>
            <person name="Haridas S."/>
            <person name="Albert R."/>
            <person name="Binder M."/>
            <person name="Bloem J."/>
            <person name="Labutti K."/>
            <person name="Salamov A."/>
            <person name="Andreopoulos B."/>
            <person name="Baker S."/>
            <person name="Barry K."/>
            <person name="Bills G."/>
            <person name="Bluhm B."/>
            <person name="Cannon C."/>
            <person name="Castanera R."/>
            <person name="Culley D."/>
            <person name="Daum C."/>
            <person name="Ezra D."/>
            <person name="Gonzalez J."/>
            <person name="Henrissat B."/>
            <person name="Kuo A."/>
            <person name="Liang C."/>
            <person name="Lipzen A."/>
            <person name="Lutzoni F."/>
            <person name="Magnuson J."/>
            <person name="Mondo S."/>
            <person name="Nolan M."/>
            <person name="Ohm R."/>
            <person name="Pangilinan J."/>
            <person name="Park H.-J."/>
            <person name="Ramirez L."/>
            <person name="Alfaro M."/>
            <person name="Sun H."/>
            <person name="Tritt A."/>
            <person name="Yoshinaga Y."/>
            <person name="Zwiers L.-H."/>
            <person name="Turgeon B."/>
            <person name="Goodwin S."/>
            <person name="Spatafora J."/>
            <person name="Crous P."/>
            <person name="Grigoriev I."/>
        </authorList>
    </citation>
    <scope>NUCLEOTIDE SEQUENCE</scope>
    <source>
        <strain evidence="3">CBS 480.64</strain>
    </source>
</reference>
<dbReference type="SUPFAM" id="SSF57667">
    <property type="entry name" value="beta-beta-alpha zinc fingers"/>
    <property type="match status" value="1"/>
</dbReference>
<evidence type="ECO:0000313" key="3">
    <source>
        <dbReference type="EMBL" id="KAF2864140.1"/>
    </source>
</evidence>
<keyword evidence="4" id="KW-1185">Reference proteome</keyword>
<gene>
    <name evidence="3" type="ORF">K470DRAFT_200185</name>
</gene>
<dbReference type="Proteomes" id="UP000799421">
    <property type="component" value="Unassembled WGS sequence"/>
</dbReference>
<dbReference type="GO" id="GO:0008270">
    <property type="term" value="F:zinc ion binding"/>
    <property type="evidence" value="ECO:0007669"/>
    <property type="project" value="UniProtKB-KW"/>
</dbReference>
<feature type="domain" description="C2H2-type" evidence="2">
    <location>
        <begin position="26"/>
        <end position="54"/>
    </location>
</feature>
<feature type="non-terminal residue" evidence="3">
    <location>
        <position position="147"/>
    </location>
</feature>
<feature type="non-terminal residue" evidence="3">
    <location>
        <position position="1"/>
    </location>
</feature>
<dbReference type="EMBL" id="MU005958">
    <property type="protein sequence ID" value="KAF2864140.1"/>
    <property type="molecule type" value="Genomic_DNA"/>
</dbReference>
<dbReference type="Pfam" id="PF24537">
    <property type="entry name" value="zf-C2H2_fungi"/>
    <property type="match status" value="1"/>
</dbReference>
<keyword evidence="1" id="KW-0862">Zinc</keyword>
<name>A0A6A7C9L8_9PEZI</name>
<organism evidence="3 4">
    <name type="scientific">Piedraia hortae CBS 480.64</name>
    <dbReference type="NCBI Taxonomy" id="1314780"/>
    <lineage>
        <taxon>Eukaryota</taxon>
        <taxon>Fungi</taxon>
        <taxon>Dikarya</taxon>
        <taxon>Ascomycota</taxon>
        <taxon>Pezizomycotina</taxon>
        <taxon>Dothideomycetes</taxon>
        <taxon>Dothideomycetidae</taxon>
        <taxon>Capnodiales</taxon>
        <taxon>Piedraiaceae</taxon>
        <taxon>Piedraia</taxon>
    </lineage>
</organism>
<sequence>CKCCPKKPQRFLTADELRAHEAQKPFACGFCSHRFKNRNEAERHQNSLHLRKHSWSCEAMAGPESAFWPSPAAAHNDLCGFCGKEFPLPPQWDVRTEHLNRKHKFKECNLGKKFFRADHFRQHLKHSHAGVNGKWTSVLENACVREE</sequence>
<dbReference type="InterPro" id="IPR057026">
    <property type="entry name" value="Znf-C2H2_ascomycetes"/>
</dbReference>
<dbReference type="SMART" id="SM00355">
    <property type="entry name" value="ZnF_C2H2"/>
    <property type="match status" value="2"/>
</dbReference>
<dbReference type="PROSITE" id="PS00028">
    <property type="entry name" value="ZINC_FINGER_C2H2_1"/>
    <property type="match status" value="1"/>
</dbReference>
<evidence type="ECO:0000259" key="2">
    <source>
        <dbReference type="PROSITE" id="PS50157"/>
    </source>
</evidence>
<accession>A0A6A7C9L8</accession>
<protein>
    <recommendedName>
        <fullName evidence="2">C2H2-type domain-containing protein</fullName>
    </recommendedName>
</protein>